<dbReference type="NCBIfam" id="TIGR01509">
    <property type="entry name" value="HAD-SF-IA-v3"/>
    <property type="match status" value="1"/>
</dbReference>
<dbReference type="Gene3D" id="3.40.50.1000">
    <property type="entry name" value="HAD superfamily/HAD-like"/>
    <property type="match status" value="1"/>
</dbReference>
<dbReference type="GO" id="GO:0046872">
    <property type="term" value="F:metal ion binding"/>
    <property type="evidence" value="ECO:0007669"/>
    <property type="project" value="UniProtKB-KW"/>
</dbReference>
<dbReference type="InterPro" id="IPR036412">
    <property type="entry name" value="HAD-like_sf"/>
</dbReference>
<dbReference type="InterPro" id="IPR051600">
    <property type="entry name" value="Beta-PGM-like"/>
</dbReference>
<dbReference type="PANTHER" id="PTHR46193:SF18">
    <property type="entry name" value="HEXITOL PHOSPHATASE B"/>
    <property type="match status" value="1"/>
</dbReference>
<name>A0A6I2F3Y7_9MICO</name>
<evidence type="ECO:0000313" key="6">
    <source>
        <dbReference type="EMBL" id="MRG58427.1"/>
    </source>
</evidence>
<evidence type="ECO:0000256" key="3">
    <source>
        <dbReference type="ARBA" id="ARBA00022723"/>
    </source>
</evidence>
<dbReference type="EMBL" id="WJIF01000001">
    <property type="protein sequence ID" value="MRG58427.1"/>
    <property type="molecule type" value="Genomic_DNA"/>
</dbReference>
<keyword evidence="6" id="KW-0378">Hydrolase</keyword>
<comment type="similarity">
    <text evidence="2">Belongs to the HAD-like hydrolase superfamily. CbbY/CbbZ/Gph/YieH family.</text>
</comment>
<keyword evidence="4" id="KW-0460">Magnesium</keyword>
<keyword evidence="7" id="KW-1185">Reference proteome</keyword>
<organism evidence="6 7">
    <name type="scientific">Agromyces agglutinans</name>
    <dbReference type="NCBI Taxonomy" id="2662258"/>
    <lineage>
        <taxon>Bacteria</taxon>
        <taxon>Bacillati</taxon>
        <taxon>Actinomycetota</taxon>
        <taxon>Actinomycetes</taxon>
        <taxon>Micrococcales</taxon>
        <taxon>Microbacteriaceae</taxon>
        <taxon>Agromyces</taxon>
    </lineage>
</organism>
<dbReference type="SUPFAM" id="SSF56784">
    <property type="entry name" value="HAD-like"/>
    <property type="match status" value="1"/>
</dbReference>
<comment type="caution">
    <text evidence="6">The sequence shown here is derived from an EMBL/GenBank/DDBJ whole genome shotgun (WGS) entry which is preliminary data.</text>
</comment>
<evidence type="ECO:0000256" key="1">
    <source>
        <dbReference type="ARBA" id="ARBA00001946"/>
    </source>
</evidence>
<dbReference type="GO" id="GO:0016787">
    <property type="term" value="F:hydrolase activity"/>
    <property type="evidence" value="ECO:0007669"/>
    <property type="project" value="UniProtKB-KW"/>
</dbReference>
<accession>A0A6I2F3Y7</accession>
<evidence type="ECO:0000256" key="2">
    <source>
        <dbReference type="ARBA" id="ARBA00006171"/>
    </source>
</evidence>
<dbReference type="Proteomes" id="UP000431080">
    <property type="component" value="Unassembled WGS sequence"/>
</dbReference>
<comment type="cofactor">
    <cofactor evidence="1">
        <name>Mg(2+)</name>
        <dbReference type="ChEBI" id="CHEBI:18420"/>
    </cofactor>
</comment>
<dbReference type="Pfam" id="PF00702">
    <property type="entry name" value="Hydrolase"/>
    <property type="match status" value="1"/>
</dbReference>
<dbReference type="InterPro" id="IPR006439">
    <property type="entry name" value="HAD-SF_hydro_IA"/>
</dbReference>
<dbReference type="InterPro" id="IPR023214">
    <property type="entry name" value="HAD_sf"/>
</dbReference>
<evidence type="ECO:0000256" key="5">
    <source>
        <dbReference type="ARBA" id="ARBA00023277"/>
    </source>
</evidence>
<keyword evidence="5" id="KW-0119">Carbohydrate metabolism</keyword>
<reference evidence="6 7" key="1">
    <citation type="submission" date="2019-10" db="EMBL/GenBank/DDBJ databases">
        <authorList>
            <person name="Nie G."/>
            <person name="Ming H."/>
            <person name="Yi B."/>
        </authorList>
    </citation>
    <scope>NUCLEOTIDE SEQUENCE [LARGE SCALE GENOMIC DNA]</scope>
    <source>
        <strain evidence="6 7">CFH 90414</strain>
    </source>
</reference>
<protein>
    <submittedName>
        <fullName evidence="6">HAD-IA family hydrolase</fullName>
    </submittedName>
</protein>
<dbReference type="InterPro" id="IPR023198">
    <property type="entry name" value="PGP-like_dom2"/>
</dbReference>
<dbReference type="CDD" id="cd07505">
    <property type="entry name" value="HAD_BPGM-like"/>
    <property type="match status" value="1"/>
</dbReference>
<proteinExistence type="inferred from homology"/>
<dbReference type="AlphaFoldDB" id="A0A6I2F3Y7"/>
<gene>
    <name evidence="6" type="ORF">GE115_00840</name>
</gene>
<sequence length="225" mass="24084">MDGTIVDTEPYWMDAETEMFASFGIEWTHDDARQVVGMGLWESADLFRRRGVDLEPDEIVYGLTDRVRARLVADGLPWRPGARELLQALREASVPTALVTMSVRSMAEDVARAIPFEAFDVIVAGDEVADPKPHPEPYLAAAERLGVDIADCVAIEDSPAGVTSAAASGAVALGVPNIVDLSGTAHDALWATLAGRTPADLAELLASTRTARERTRAAREGEVSA</sequence>
<dbReference type="PANTHER" id="PTHR46193">
    <property type="entry name" value="6-PHOSPHOGLUCONATE PHOSPHATASE"/>
    <property type="match status" value="1"/>
</dbReference>
<evidence type="ECO:0000256" key="4">
    <source>
        <dbReference type="ARBA" id="ARBA00022842"/>
    </source>
</evidence>
<evidence type="ECO:0000313" key="7">
    <source>
        <dbReference type="Proteomes" id="UP000431080"/>
    </source>
</evidence>
<dbReference type="Gene3D" id="1.10.150.240">
    <property type="entry name" value="Putative phosphatase, domain 2"/>
    <property type="match status" value="1"/>
</dbReference>
<keyword evidence="3" id="KW-0479">Metal-binding</keyword>